<dbReference type="Proteomes" id="UP000199648">
    <property type="component" value="Unassembled WGS sequence"/>
</dbReference>
<evidence type="ECO:0000313" key="12">
    <source>
        <dbReference type="Proteomes" id="UP000199648"/>
    </source>
</evidence>
<comment type="catalytic activity">
    <reaction evidence="1 10">
        <text>Transfers a segment of a (1-&gt;4)-alpha-D-glucan to a new position in an acceptor, which may be glucose or a (1-&gt;4)-alpha-D-glucan.</text>
        <dbReference type="EC" id="2.4.1.25"/>
    </reaction>
</comment>
<dbReference type="AlphaFoldDB" id="A0A1G5Q0K5"/>
<organism evidence="11 12">
    <name type="scientific">Thiohalomonas denitrificans</name>
    <dbReference type="NCBI Taxonomy" id="415747"/>
    <lineage>
        <taxon>Bacteria</taxon>
        <taxon>Pseudomonadati</taxon>
        <taxon>Pseudomonadota</taxon>
        <taxon>Gammaproteobacteria</taxon>
        <taxon>Thiohalomonadales</taxon>
        <taxon>Thiohalomonadaceae</taxon>
        <taxon>Thiohalomonas</taxon>
    </lineage>
</organism>
<keyword evidence="7 10" id="KW-0119">Carbohydrate metabolism</keyword>
<dbReference type="OrthoDB" id="9763489at2"/>
<evidence type="ECO:0000256" key="4">
    <source>
        <dbReference type="ARBA" id="ARBA00020295"/>
    </source>
</evidence>
<evidence type="ECO:0000256" key="2">
    <source>
        <dbReference type="ARBA" id="ARBA00005684"/>
    </source>
</evidence>
<sequence>MTEPVAHSPLQERSAGILLQPTSLPGRWETGDLGPEAFRFVEFLAAAGQRVWQILPIGPTHSDRSPYQALSVHAGNPDLISIEKLVEWGWLDDHRIEGFDTEAKRRLIREARDGFRTRGEEEDHADFSRFLKANADWLTDFALFRVIKEMQQDKGWTDWPAALRDRDETVLQELGEAQADELDLIHFEQYVFFRQWWNLKAYANQNRIGIFGDMPIFVAHDSADVWSCRECFLLDDEGHPTVVAGVPPDYFSETGQRWGNPHYDWEWLEANGFEWWVHRMESQLALFDLVRIDHFRGFQASWEVPAHEETAMNGRWVEAPGDQLFTALRKRFDPLPVVAEDLGTITPEVLELRDKYALPGMKILQFAFDSGPDNPYLPHNQEVNSVVYTGTHDNDTTVGWFDGLPNAISAQVLDYLGNPAESMPWPLIRSAYASVAQLAVIPLQDALALGSEHRMNIPGTTADNWQWRFGWDMIPEGIPEKLHHLSYLYGRLP</sequence>
<evidence type="ECO:0000256" key="6">
    <source>
        <dbReference type="ARBA" id="ARBA00022679"/>
    </source>
</evidence>
<keyword evidence="12" id="KW-1185">Reference proteome</keyword>
<comment type="similarity">
    <text evidence="2 10">Belongs to the disproportionating enzyme family.</text>
</comment>
<evidence type="ECO:0000256" key="5">
    <source>
        <dbReference type="ARBA" id="ARBA00022676"/>
    </source>
</evidence>
<dbReference type="EMBL" id="FMWD01000003">
    <property type="protein sequence ID" value="SCZ55227.1"/>
    <property type="molecule type" value="Genomic_DNA"/>
</dbReference>
<dbReference type="InterPro" id="IPR003385">
    <property type="entry name" value="Glyco_hydro_77"/>
</dbReference>
<reference evidence="11 12" key="1">
    <citation type="submission" date="2016-10" db="EMBL/GenBank/DDBJ databases">
        <authorList>
            <person name="de Groot N.N."/>
        </authorList>
    </citation>
    <scope>NUCLEOTIDE SEQUENCE [LARGE SCALE GENOMIC DNA]</scope>
    <source>
        <strain evidence="11 12">HLD2</strain>
    </source>
</reference>
<dbReference type="PANTHER" id="PTHR32438:SF5">
    <property type="entry name" value="4-ALPHA-GLUCANOTRANSFERASE DPE1, CHLOROPLASTIC_AMYLOPLASTIC"/>
    <property type="match status" value="1"/>
</dbReference>
<name>A0A1G5Q0K5_9GAMM</name>
<dbReference type="EC" id="2.4.1.25" evidence="3 10"/>
<gene>
    <name evidence="11" type="ORF">SAMN03097708_01092</name>
</gene>
<evidence type="ECO:0000256" key="9">
    <source>
        <dbReference type="ARBA" id="ARBA00031501"/>
    </source>
</evidence>
<evidence type="ECO:0000256" key="7">
    <source>
        <dbReference type="ARBA" id="ARBA00023277"/>
    </source>
</evidence>
<dbReference type="SUPFAM" id="SSF51445">
    <property type="entry name" value="(Trans)glycosidases"/>
    <property type="match status" value="1"/>
</dbReference>
<dbReference type="GO" id="GO:0004134">
    <property type="term" value="F:4-alpha-glucanotransferase activity"/>
    <property type="evidence" value="ECO:0007669"/>
    <property type="project" value="UniProtKB-EC"/>
</dbReference>
<evidence type="ECO:0000256" key="10">
    <source>
        <dbReference type="RuleBase" id="RU361207"/>
    </source>
</evidence>
<dbReference type="Gene3D" id="3.20.20.80">
    <property type="entry name" value="Glycosidases"/>
    <property type="match status" value="1"/>
</dbReference>
<dbReference type="PANTHER" id="PTHR32438">
    <property type="entry name" value="4-ALPHA-GLUCANOTRANSFERASE DPE1, CHLOROPLASTIC/AMYLOPLASTIC"/>
    <property type="match status" value="1"/>
</dbReference>
<evidence type="ECO:0000313" key="11">
    <source>
        <dbReference type="EMBL" id="SCZ55227.1"/>
    </source>
</evidence>
<keyword evidence="5 10" id="KW-0328">Glycosyltransferase</keyword>
<dbReference type="NCBIfam" id="NF011080">
    <property type="entry name" value="PRK14508.1-3"/>
    <property type="match status" value="1"/>
</dbReference>
<dbReference type="STRING" id="415747.SAMN03097708_01092"/>
<dbReference type="InterPro" id="IPR017853">
    <property type="entry name" value="GH"/>
</dbReference>
<accession>A0A1G5Q0K5</accession>
<proteinExistence type="inferred from homology"/>
<dbReference type="GO" id="GO:0005975">
    <property type="term" value="P:carbohydrate metabolic process"/>
    <property type="evidence" value="ECO:0007669"/>
    <property type="project" value="InterPro"/>
</dbReference>
<evidence type="ECO:0000256" key="1">
    <source>
        <dbReference type="ARBA" id="ARBA00000439"/>
    </source>
</evidence>
<protein>
    <recommendedName>
        <fullName evidence="4 10">4-alpha-glucanotransferase</fullName>
        <ecNumber evidence="3 10">2.4.1.25</ecNumber>
    </recommendedName>
    <alternativeName>
        <fullName evidence="8 10">Amylomaltase</fullName>
    </alternativeName>
    <alternativeName>
        <fullName evidence="9 10">Disproportionating enzyme</fullName>
    </alternativeName>
</protein>
<evidence type="ECO:0000256" key="8">
    <source>
        <dbReference type="ARBA" id="ARBA00031423"/>
    </source>
</evidence>
<dbReference type="RefSeq" id="WP_092993639.1">
    <property type="nucleotide sequence ID" value="NZ_FMWD01000003.1"/>
</dbReference>
<keyword evidence="6 10" id="KW-0808">Transferase</keyword>
<evidence type="ECO:0000256" key="3">
    <source>
        <dbReference type="ARBA" id="ARBA00012560"/>
    </source>
</evidence>
<dbReference type="Pfam" id="PF02446">
    <property type="entry name" value="Glyco_hydro_77"/>
    <property type="match status" value="1"/>
</dbReference>
<dbReference type="NCBIfam" id="TIGR00217">
    <property type="entry name" value="malQ"/>
    <property type="match status" value="1"/>
</dbReference>